<evidence type="ECO:0000313" key="2">
    <source>
        <dbReference type="EMBL" id="MFD1315560.1"/>
    </source>
</evidence>
<feature type="signal peptide" evidence="1">
    <location>
        <begin position="1"/>
        <end position="18"/>
    </location>
</feature>
<dbReference type="RefSeq" id="WP_377177852.1">
    <property type="nucleotide sequence ID" value="NZ_JBHTMY010000003.1"/>
</dbReference>
<dbReference type="Pfam" id="PF14127">
    <property type="entry name" value="DUF4294"/>
    <property type="match status" value="1"/>
</dbReference>
<evidence type="ECO:0000313" key="3">
    <source>
        <dbReference type="Proteomes" id="UP001597201"/>
    </source>
</evidence>
<feature type="chain" id="PRO_5046558323" evidence="1">
    <location>
        <begin position="19"/>
        <end position="230"/>
    </location>
</feature>
<gene>
    <name evidence="2" type="ORF">ACFQ39_08040</name>
</gene>
<keyword evidence="1" id="KW-0732">Signal</keyword>
<organism evidence="2 3">
    <name type="scientific">Namhaeicola litoreus</name>
    <dbReference type="NCBI Taxonomy" id="1052145"/>
    <lineage>
        <taxon>Bacteria</taxon>
        <taxon>Pseudomonadati</taxon>
        <taxon>Bacteroidota</taxon>
        <taxon>Flavobacteriia</taxon>
        <taxon>Flavobacteriales</taxon>
        <taxon>Flavobacteriaceae</taxon>
        <taxon>Namhaeicola</taxon>
    </lineage>
</organism>
<dbReference type="EMBL" id="JBHTMY010000003">
    <property type="protein sequence ID" value="MFD1315560.1"/>
    <property type="molecule type" value="Genomic_DNA"/>
</dbReference>
<keyword evidence="3" id="KW-1185">Reference proteome</keyword>
<name>A0ABW3Y2C2_9FLAO</name>
<sequence length="230" mass="27838">MKKIVLSLFIFFPVLLFAQEGRTILPQDLYRVENDSVTIDLDEVIVLKNRNFNDTKEKKYYYWYYKKVQKAYPYAVLASDKINELNEEIAKLPNNRKRRKFIRKKQEFFENEFADELKTLTRTEGRILIKLIHRQTGVSFYDLIKDYRSDWKAFWYNSSAKFFKLNLKSEYHPESDALDFIIEDILNRSFSNGSLERREAKIPIDYFQLNENWASLNFYDEINAYIEKYK</sequence>
<reference evidence="3" key="1">
    <citation type="journal article" date="2019" name="Int. J. Syst. Evol. Microbiol.">
        <title>The Global Catalogue of Microorganisms (GCM) 10K type strain sequencing project: providing services to taxonomists for standard genome sequencing and annotation.</title>
        <authorList>
            <consortium name="The Broad Institute Genomics Platform"/>
            <consortium name="The Broad Institute Genome Sequencing Center for Infectious Disease"/>
            <person name="Wu L."/>
            <person name="Ma J."/>
        </authorList>
    </citation>
    <scope>NUCLEOTIDE SEQUENCE [LARGE SCALE GENOMIC DNA]</scope>
    <source>
        <strain evidence="3">CCUG 61485</strain>
    </source>
</reference>
<comment type="caution">
    <text evidence="2">The sequence shown here is derived from an EMBL/GenBank/DDBJ whole genome shotgun (WGS) entry which is preliminary data.</text>
</comment>
<accession>A0ABW3Y2C2</accession>
<evidence type="ECO:0000256" key="1">
    <source>
        <dbReference type="SAM" id="SignalP"/>
    </source>
</evidence>
<dbReference type="InterPro" id="IPR025636">
    <property type="entry name" value="DUF4294"/>
</dbReference>
<protein>
    <submittedName>
        <fullName evidence="2">DUF4294 domain-containing protein</fullName>
    </submittedName>
</protein>
<proteinExistence type="predicted"/>
<dbReference type="Proteomes" id="UP001597201">
    <property type="component" value="Unassembled WGS sequence"/>
</dbReference>